<name>A0ABP8E834_9FLAO</name>
<comment type="caution">
    <text evidence="1">The sequence shown here is derived from an EMBL/GenBank/DDBJ whole genome shotgun (WGS) entry which is preliminary data.</text>
</comment>
<dbReference type="Proteomes" id="UP001500027">
    <property type="component" value="Unassembled WGS sequence"/>
</dbReference>
<sequence length="56" mass="6253">MRLAIALLSNSHLALYSLTIEILGTDQNNIKGEFVVILAFMARLLKDYSTNLLCIN</sequence>
<evidence type="ECO:0000313" key="1">
    <source>
        <dbReference type="EMBL" id="GAA4268218.1"/>
    </source>
</evidence>
<proteinExistence type="predicted"/>
<evidence type="ECO:0000313" key="2">
    <source>
        <dbReference type="Proteomes" id="UP001500027"/>
    </source>
</evidence>
<organism evidence="1 2">
    <name type="scientific">Hyunsoonleella aestuarii</name>
    <dbReference type="NCBI Taxonomy" id="912802"/>
    <lineage>
        <taxon>Bacteria</taxon>
        <taxon>Pseudomonadati</taxon>
        <taxon>Bacteroidota</taxon>
        <taxon>Flavobacteriia</taxon>
        <taxon>Flavobacteriales</taxon>
        <taxon>Flavobacteriaceae</taxon>
    </lineage>
</organism>
<dbReference type="EMBL" id="BAABAV010000001">
    <property type="protein sequence ID" value="GAA4268218.1"/>
    <property type="molecule type" value="Genomic_DNA"/>
</dbReference>
<gene>
    <name evidence="1" type="ORF">GCM10022257_03190</name>
</gene>
<keyword evidence="2" id="KW-1185">Reference proteome</keyword>
<protein>
    <submittedName>
        <fullName evidence="1">Uncharacterized protein</fullName>
    </submittedName>
</protein>
<reference evidence="2" key="1">
    <citation type="journal article" date="2019" name="Int. J. Syst. Evol. Microbiol.">
        <title>The Global Catalogue of Microorganisms (GCM) 10K type strain sequencing project: providing services to taxonomists for standard genome sequencing and annotation.</title>
        <authorList>
            <consortium name="The Broad Institute Genomics Platform"/>
            <consortium name="The Broad Institute Genome Sequencing Center for Infectious Disease"/>
            <person name="Wu L."/>
            <person name="Ma J."/>
        </authorList>
    </citation>
    <scope>NUCLEOTIDE SEQUENCE [LARGE SCALE GENOMIC DNA]</scope>
    <source>
        <strain evidence="2">JCM 17452</strain>
    </source>
</reference>
<accession>A0ABP8E834</accession>